<name>A0ACB8ZMH4_CICIN</name>
<keyword evidence="2" id="KW-1185">Reference proteome</keyword>
<reference evidence="2" key="1">
    <citation type="journal article" date="2022" name="Mol. Ecol. Resour.">
        <title>The genomes of chicory, endive, great burdock and yacon provide insights into Asteraceae palaeo-polyploidization history and plant inulin production.</title>
        <authorList>
            <person name="Fan W."/>
            <person name="Wang S."/>
            <person name="Wang H."/>
            <person name="Wang A."/>
            <person name="Jiang F."/>
            <person name="Liu H."/>
            <person name="Zhao H."/>
            <person name="Xu D."/>
            <person name="Zhang Y."/>
        </authorList>
    </citation>
    <scope>NUCLEOTIDE SEQUENCE [LARGE SCALE GENOMIC DNA]</scope>
    <source>
        <strain evidence="2">cv. Punajuju</strain>
    </source>
</reference>
<dbReference type="EMBL" id="CM042016">
    <property type="protein sequence ID" value="KAI3698855.1"/>
    <property type="molecule type" value="Genomic_DNA"/>
</dbReference>
<evidence type="ECO:0000313" key="2">
    <source>
        <dbReference type="Proteomes" id="UP001055811"/>
    </source>
</evidence>
<gene>
    <name evidence="1" type="ORF">L2E82_42728</name>
</gene>
<comment type="caution">
    <text evidence="1">The sequence shown here is derived from an EMBL/GenBank/DDBJ whole genome shotgun (WGS) entry which is preliminary data.</text>
</comment>
<dbReference type="Proteomes" id="UP001055811">
    <property type="component" value="Linkage Group LG08"/>
</dbReference>
<accession>A0ACB8ZMH4</accession>
<protein>
    <submittedName>
        <fullName evidence="1">Uncharacterized protein</fullName>
    </submittedName>
</protein>
<reference evidence="1 2" key="2">
    <citation type="journal article" date="2022" name="Mol. Ecol. Resour.">
        <title>The genomes of chicory, endive, great burdock and yacon provide insights into Asteraceae paleo-polyploidization history and plant inulin production.</title>
        <authorList>
            <person name="Fan W."/>
            <person name="Wang S."/>
            <person name="Wang H."/>
            <person name="Wang A."/>
            <person name="Jiang F."/>
            <person name="Liu H."/>
            <person name="Zhao H."/>
            <person name="Xu D."/>
            <person name="Zhang Y."/>
        </authorList>
    </citation>
    <scope>NUCLEOTIDE SEQUENCE [LARGE SCALE GENOMIC DNA]</scope>
    <source>
        <strain evidence="2">cv. Punajuju</strain>
        <tissue evidence="1">Leaves</tissue>
    </source>
</reference>
<sequence>MSAFFSKSSLNCRRKMAENQPLLNDHQADDEELQQQHLIVVEKKTNLRIASLDVFRGLSIFLMVLVDYAGSSLPVIAHAPWNGLHLADFVMPMFLFAAGVSLAIVYKKIPNRCEATWKAVVRAMKLFLLGVFLQGGYLHGITSLTYGVDVERIRVLGILQRIAIGYIAAALCEIWLPRQTFRKEPFFKIYIWHWCAVILLSAIYIGLTYGLYVADWQFKDLHSLSSLISENGSTVHTVTCSTRGDLGPACNAAGMIDRYVLGIDHLYQKPAYRNLKECNISNGGQVLESSPSWCYAPFEPEGILSSFTASAACIIGLQYGHILIEFKGHKDRLSNWSLVSIMFLILGSILALIGIPLNKALYTISYLLVTSAASGITFCALYLLVDVCGWRRIAFAFEWMGKHSLSIFILVTSNLVVIVVQGFYWKSPHNNIIYWIVSHIVQK</sequence>
<proteinExistence type="predicted"/>
<organism evidence="1 2">
    <name type="scientific">Cichorium intybus</name>
    <name type="common">Chicory</name>
    <dbReference type="NCBI Taxonomy" id="13427"/>
    <lineage>
        <taxon>Eukaryota</taxon>
        <taxon>Viridiplantae</taxon>
        <taxon>Streptophyta</taxon>
        <taxon>Embryophyta</taxon>
        <taxon>Tracheophyta</taxon>
        <taxon>Spermatophyta</taxon>
        <taxon>Magnoliopsida</taxon>
        <taxon>eudicotyledons</taxon>
        <taxon>Gunneridae</taxon>
        <taxon>Pentapetalae</taxon>
        <taxon>asterids</taxon>
        <taxon>campanulids</taxon>
        <taxon>Asterales</taxon>
        <taxon>Asteraceae</taxon>
        <taxon>Cichorioideae</taxon>
        <taxon>Cichorieae</taxon>
        <taxon>Cichoriinae</taxon>
        <taxon>Cichorium</taxon>
    </lineage>
</organism>
<evidence type="ECO:0000313" key="1">
    <source>
        <dbReference type="EMBL" id="KAI3698855.1"/>
    </source>
</evidence>